<sequence>MQEIIDTTLKEKIHLETSQIAWSELQRFFAQGLAVNVGRELDLIDVAYQFAADNKTQVQAWLSAKQIGLVSDPQALQWLEANALVWVVVVKPWLLVQDNRVASCPSTD</sequence>
<accession>A0A1Z4BW00</accession>
<keyword evidence="2" id="KW-1185">Reference proteome</keyword>
<proteinExistence type="predicted"/>
<dbReference type="Proteomes" id="UP000197019">
    <property type="component" value="Chromosome"/>
</dbReference>
<evidence type="ECO:0000313" key="1">
    <source>
        <dbReference type="EMBL" id="ASF45458.1"/>
    </source>
</evidence>
<organism evidence="1 2">
    <name type="scientific">Methylovulum psychrotolerans</name>
    <dbReference type="NCBI Taxonomy" id="1704499"/>
    <lineage>
        <taxon>Bacteria</taxon>
        <taxon>Pseudomonadati</taxon>
        <taxon>Pseudomonadota</taxon>
        <taxon>Gammaproteobacteria</taxon>
        <taxon>Methylococcales</taxon>
        <taxon>Methylococcaceae</taxon>
        <taxon>Methylovulum</taxon>
    </lineage>
</organism>
<evidence type="ECO:0008006" key="3">
    <source>
        <dbReference type="Google" id="ProtNLM"/>
    </source>
</evidence>
<dbReference type="OrthoDB" id="195194at2"/>
<evidence type="ECO:0000313" key="2">
    <source>
        <dbReference type="Proteomes" id="UP000197019"/>
    </source>
</evidence>
<dbReference type="InterPro" id="IPR018741">
    <property type="entry name" value="DUF2288"/>
</dbReference>
<dbReference type="RefSeq" id="WP_088618340.1">
    <property type="nucleotide sequence ID" value="NZ_CP022129.1"/>
</dbReference>
<reference evidence="1 2" key="1">
    <citation type="submission" date="2017-06" db="EMBL/GenBank/DDBJ databases">
        <title>Genome Sequencing of the methanotroph Methylovulum psychrotolerants str. HV10-M2 isolated from a high-altitude environment.</title>
        <authorList>
            <person name="Mateos-Rivera A."/>
        </authorList>
    </citation>
    <scope>NUCLEOTIDE SEQUENCE [LARGE SCALE GENOMIC DNA]</scope>
    <source>
        <strain evidence="1 2">HV10_M2</strain>
    </source>
</reference>
<protein>
    <recommendedName>
        <fullName evidence="3">DUF2288 domain-containing protein</fullName>
    </recommendedName>
</protein>
<dbReference type="Pfam" id="PF10052">
    <property type="entry name" value="DUF2288"/>
    <property type="match status" value="1"/>
</dbReference>
<name>A0A1Z4BW00_9GAMM</name>
<dbReference type="EMBL" id="CP022129">
    <property type="protein sequence ID" value="ASF45458.1"/>
    <property type="molecule type" value="Genomic_DNA"/>
</dbReference>
<dbReference type="KEGG" id="mpsy:CEK71_04915"/>
<gene>
    <name evidence="1" type="ORF">CEK71_04915</name>
</gene>
<dbReference type="AlphaFoldDB" id="A0A1Z4BW00"/>